<proteinExistence type="predicted"/>
<accession>A0A8K0CKB7</accession>
<dbReference type="AlphaFoldDB" id="A0A8K0CKB7"/>
<comment type="caution">
    <text evidence="1">The sequence shown here is derived from an EMBL/GenBank/DDBJ whole genome shotgun (WGS) entry which is preliminary data.</text>
</comment>
<sequence length="122" mass="14217">MQFSNEKYVDITFVYGFRNGNALESCREYQRRFSNRCQPSRRVFPDAFQKMRQGAVANRHTSDVNLRYNAAREEEVIDAVLDKPGISTRRIAIFSKLRLEDFTQRRVASLSLTTCSSPTTRR</sequence>
<protein>
    <recommendedName>
        <fullName evidence="3">DUF4817 domain-containing protein</fullName>
    </recommendedName>
</protein>
<keyword evidence="2" id="KW-1185">Reference proteome</keyword>
<name>A0A8K0CKB7_IGNLU</name>
<reference evidence="1" key="1">
    <citation type="submission" date="2019-08" db="EMBL/GenBank/DDBJ databases">
        <title>The genome of the North American firefly Photinus pyralis.</title>
        <authorList>
            <consortium name="Photinus pyralis genome working group"/>
            <person name="Fallon T.R."/>
            <person name="Sander Lower S.E."/>
            <person name="Weng J.-K."/>
        </authorList>
    </citation>
    <scope>NUCLEOTIDE SEQUENCE</scope>
    <source>
        <strain evidence="1">TRF0915ILg1</strain>
        <tissue evidence="1">Whole body</tissue>
    </source>
</reference>
<dbReference type="EMBL" id="VTPC01089916">
    <property type="protein sequence ID" value="KAF2885532.1"/>
    <property type="molecule type" value="Genomic_DNA"/>
</dbReference>
<evidence type="ECO:0000313" key="2">
    <source>
        <dbReference type="Proteomes" id="UP000801492"/>
    </source>
</evidence>
<evidence type="ECO:0008006" key="3">
    <source>
        <dbReference type="Google" id="ProtNLM"/>
    </source>
</evidence>
<evidence type="ECO:0000313" key="1">
    <source>
        <dbReference type="EMBL" id="KAF2885532.1"/>
    </source>
</evidence>
<dbReference type="OrthoDB" id="6762846at2759"/>
<organism evidence="1 2">
    <name type="scientific">Ignelater luminosus</name>
    <name type="common">Cucubano</name>
    <name type="synonym">Pyrophorus luminosus</name>
    <dbReference type="NCBI Taxonomy" id="2038154"/>
    <lineage>
        <taxon>Eukaryota</taxon>
        <taxon>Metazoa</taxon>
        <taxon>Ecdysozoa</taxon>
        <taxon>Arthropoda</taxon>
        <taxon>Hexapoda</taxon>
        <taxon>Insecta</taxon>
        <taxon>Pterygota</taxon>
        <taxon>Neoptera</taxon>
        <taxon>Endopterygota</taxon>
        <taxon>Coleoptera</taxon>
        <taxon>Polyphaga</taxon>
        <taxon>Elateriformia</taxon>
        <taxon>Elateroidea</taxon>
        <taxon>Elateridae</taxon>
        <taxon>Agrypninae</taxon>
        <taxon>Pyrophorini</taxon>
        <taxon>Ignelater</taxon>
    </lineage>
</organism>
<gene>
    <name evidence="1" type="ORF">ILUMI_20682</name>
</gene>
<dbReference type="Proteomes" id="UP000801492">
    <property type="component" value="Unassembled WGS sequence"/>
</dbReference>